<keyword evidence="3" id="KW-0813">Transport</keyword>
<keyword evidence="5 8" id="KW-0812">Transmembrane</keyword>
<dbReference type="Proteomes" id="UP000183002">
    <property type="component" value="Unassembled WGS sequence"/>
</dbReference>
<dbReference type="Pfam" id="PF03591">
    <property type="entry name" value="AzlC"/>
    <property type="match status" value="1"/>
</dbReference>
<evidence type="ECO:0000313" key="9">
    <source>
        <dbReference type="EMBL" id="SEN16031.1"/>
    </source>
</evidence>
<evidence type="ECO:0000256" key="5">
    <source>
        <dbReference type="ARBA" id="ARBA00022692"/>
    </source>
</evidence>
<dbReference type="PANTHER" id="PTHR34979:SF1">
    <property type="entry name" value="INNER MEMBRANE PROTEIN YGAZ"/>
    <property type="match status" value="1"/>
</dbReference>
<evidence type="ECO:0000256" key="4">
    <source>
        <dbReference type="ARBA" id="ARBA00022475"/>
    </source>
</evidence>
<feature type="transmembrane region" description="Helical" evidence="8">
    <location>
        <begin position="48"/>
        <end position="71"/>
    </location>
</feature>
<evidence type="ECO:0000256" key="8">
    <source>
        <dbReference type="SAM" id="Phobius"/>
    </source>
</evidence>
<keyword evidence="6 8" id="KW-1133">Transmembrane helix</keyword>
<feature type="transmembrane region" description="Helical" evidence="8">
    <location>
        <begin position="204"/>
        <end position="230"/>
    </location>
</feature>
<evidence type="ECO:0000256" key="1">
    <source>
        <dbReference type="ARBA" id="ARBA00004651"/>
    </source>
</evidence>
<evidence type="ECO:0000256" key="2">
    <source>
        <dbReference type="ARBA" id="ARBA00010735"/>
    </source>
</evidence>
<sequence length="246" mass="26309">MKVAGKMASVETKAAFWRGLKDCSPFIVVVIPFSTLFGVVARDAGLDILQVVAMSAIVIAGSAQFTALSLLQEGAPVFVVLLASLAVNMRMAMYSAALVPHIGAAPLRLRALMAYVMVDQTFAVSVQTFEAEPEMPLDQKIAYYFGCIVVVCIPWYICTFLGALLGQAIPTSLSPDFAVPICFIALVAPMLRTLPHVVTAGVSVLAAVAFAWVPWNFGLIIAAVLAMIAGAQVEFWQRRKARGAEL</sequence>
<accession>A0A1H8E8W1</accession>
<comment type="similarity">
    <text evidence="2">Belongs to the AzlC family.</text>
</comment>
<dbReference type="PANTHER" id="PTHR34979">
    <property type="entry name" value="INNER MEMBRANE PROTEIN YGAZ"/>
    <property type="match status" value="1"/>
</dbReference>
<dbReference type="GO" id="GO:0005886">
    <property type="term" value="C:plasma membrane"/>
    <property type="evidence" value="ECO:0007669"/>
    <property type="project" value="UniProtKB-SubCell"/>
</dbReference>
<feature type="transmembrane region" description="Helical" evidence="8">
    <location>
        <begin position="24"/>
        <end position="41"/>
    </location>
</feature>
<dbReference type="EMBL" id="FOCO01000008">
    <property type="protein sequence ID" value="SEN16031.1"/>
    <property type="molecule type" value="Genomic_DNA"/>
</dbReference>
<evidence type="ECO:0000256" key="7">
    <source>
        <dbReference type="ARBA" id="ARBA00023136"/>
    </source>
</evidence>
<feature type="transmembrane region" description="Helical" evidence="8">
    <location>
        <begin position="77"/>
        <end position="99"/>
    </location>
</feature>
<keyword evidence="7 8" id="KW-0472">Membrane</keyword>
<evidence type="ECO:0000256" key="6">
    <source>
        <dbReference type="ARBA" id="ARBA00022989"/>
    </source>
</evidence>
<feature type="transmembrane region" description="Helical" evidence="8">
    <location>
        <begin position="141"/>
        <end position="165"/>
    </location>
</feature>
<dbReference type="GO" id="GO:1903785">
    <property type="term" value="P:L-valine transmembrane transport"/>
    <property type="evidence" value="ECO:0007669"/>
    <property type="project" value="TreeGrafter"/>
</dbReference>
<name>A0A1H8E8W1_9RHOB</name>
<evidence type="ECO:0000313" key="10">
    <source>
        <dbReference type="Proteomes" id="UP000183002"/>
    </source>
</evidence>
<organism evidence="9 10">
    <name type="scientific">Pseudorhodobacter antarcticus</name>
    <dbReference type="NCBI Taxonomy" id="1077947"/>
    <lineage>
        <taxon>Bacteria</taxon>
        <taxon>Pseudomonadati</taxon>
        <taxon>Pseudomonadota</taxon>
        <taxon>Alphaproteobacteria</taxon>
        <taxon>Rhodobacterales</taxon>
        <taxon>Paracoccaceae</taxon>
        <taxon>Pseudorhodobacter</taxon>
    </lineage>
</organism>
<proteinExistence type="inferred from homology"/>
<keyword evidence="10" id="KW-1185">Reference proteome</keyword>
<protein>
    <submittedName>
        <fullName evidence="9">Predicted branched-chain amino acid permease (Azaleucine resistance)</fullName>
    </submittedName>
</protein>
<feature type="transmembrane region" description="Helical" evidence="8">
    <location>
        <begin position="177"/>
        <end position="198"/>
    </location>
</feature>
<gene>
    <name evidence="9" type="ORF">SAMN05216227_1008105</name>
</gene>
<comment type="subcellular location">
    <subcellularLocation>
        <location evidence="1">Cell membrane</location>
        <topology evidence="1">Multi-pass membrane protein</topology>
    </subcellularLocation>
</comment>
<evidence type="ECO:0000256" key="3">
    <source>
        <dbReference type="ARBA" id="ARBA00022448"/>
    </source>
</evidence>
<dbReference type="AlphaFoldDB" id="A0A1H8E8W1"/>
<dbReference type="InterPro" id="IPR011606">
    <property type="entry name" value="Brnchd-chn_aa_trnsp_permease"/>
</dbReference>
<dbReference type="STRING" id="1077947.SAMN05216227_1008105"/>
<reference evidence="9 10" key="1">
    <citation type="submission" date="2016-10" db="EMBL/GenBank/DDBJ databases">
        <authorList>
            <person name="de Groot N.N."/>
        </authorList>
    </citation>
    <scope>NUCLEOTIDE SEQUENCE [LARGE SCALE GENOMIC DNA]</scope>
    <source>
        <strain evidence="9 10">CGMCC 1.10836</strain>
    </source>
</reference>
<keyword evidence="4" id="KW-1003">Cell membrane</keyword>